<evidence type="ECO:0000256" key="4">
    <source>
        <dbReference type="ARBA" id="ARBA00022989"/>
    </source>
</evidence>
<accession>A0AAV3QIN2</accession>
<proteinExistence type="inferred from homology"/>
<comment type="similarity">
    <text evidence="2 6">Belongs to the multi antimicrobial extrusion (MATE) (TC 2.A.66.1) family.</text>
</comment>
<comment type="subcellular location">
    <subcellularLocation>
        <location evidence="1">Membrane</location>
        <topology evidence="1">Multi-pass membrane protein</topology>
    </subcellularLocation>
</comment>
<keyword evidence="5 6" id="KW-0472">Membrane</keyword>
<keyword evidence="3 6" id="KW-0812">Transmembrane</keyword>
<feature type="transmembrane region" description="Helical" evidence="6">
    <location>
        <begin position="338"/>
        <end position="360"/>
    </location>
</feature>
<dbReference type="PANTHER" id="PTHR42893">
    <property type="entry name" value="PROTEIN DETOXIFICATION 44, CHLOROPLASTIC-RELATED"/>
    <property type="match status" value="1"/>
</dbReference>
<feature type="transmembrane region" description="Helical" evidence="6">
    <location>
        <begin position="299"/>
        <end position="317"/>
    </location>
</feature>
<dbReference type="PANTHER" id="PTHR42893:SF46">
    <property type="entry name" value="PROTEIN DETOXIFICATION 44, CHLOROPLASTIC"/>
    <property type="match status" value="1"/>
</dbReference>
<keyword evidence="4 6" id="KW-1133">Transmembrane helix</keyword>
<dbReference type="GO" id="GO:0016020">
    <property type="term" value="C:membrane"/>
    <property type="evidence" value="ECO:0007669"/>
    <property type="project" value="UniProtKB-SubCell"/>
</dbReference>
<feature type="transmembrane region" description="Helical" evidence="6">
    <location>
        <begin position="380"/>
        <end position="400"/>
    </location>
</feature>
<dbReference type="EMBL" id="BAABME010021330">
    <property type="protein sequence ID" value="GAA0163001.1"/>
    <property type="molecule type" value="Genomic_DNA"/>
</dbReference>
<dbReference type="AlphaFoldDB" id="A0AAV3QIN2"/>
<gene>
    <name evidence="8" type="ORF">LIER_39507</name>
</gene>
<feature type="compositionally biased region" description="Low complexity" evidence="7">
    <location>
        <begin position="73"/>
        <end position="88"/>
    </location>
</feature>
<evidence type="ECO:0000256" key="3">
    <source>
        <dbReference type="ARBA" id="ARBA00022692"/>
    </source>
</evidence>
<dbReference type="NCBIfam" id="TIGR00797">
    <property type="entry name" value="matE"/>
    <property type="match status" value="1"/>
</dbReference>
<comment type="caution">
    <text evidence="6">Lacks conserved residue(s) required for the propagation of feature annotation.</text>
</comment>
<dbReference type="GO" id="GO:0015297">
    <property type="term" value="F:antiporter activity"/>
    <property type="evidence" value="ECO:0007669"/>
    <property type="project" value="InterPro"/>
</dbReference>
<sequence>MASHLPHLHQILFTPPSYPPNQTTPNSKPHFKPFINPGLFKARFRIIPRCSLGEKKPTILSNELKYKEKNNDPDSGSPGSGSGNESSVVVSGNVDGVILDVLSIALPAAVALAAEPVTSLVDTAFVGHIGSVELAAVGVSVSVYNLVSKLFNVPLLNITTSFVAEEQALITDGDLKSGQILPDSSSELHRKILMPSVSTSLALAGGLGLAEAVALTFGSGFLMNVMGISADSPMRLPAEQYLTLRAFGTVPIVIALAAQGTFRGFKDTKTPLYAVGAGNIVNCVLDPIFIFVLDLGVGGAAIATVISEFLTALILLLKLNEKVSLVAPNINGGRIARYLRSGALLTVRSLAVLVTMTLATSMAAREGPIPMAGYQICIEIWLALSLINDALALAGQALLATDYSQGNYNQARKVVYKVLQIGLLMGGSMAIILFISFGALSGLFSTDSDVLQASRSGTLVRRPYLD</sequence>
<evidence type="ECO:0000313" key="9">
    <source>
        <dbReference type="Proteomes" id="UP001454036"/>
    </source>
</evidence>
<dbReference type="InterPro" id="IPR002528">
    <property type="entry name" value="MATE_fam"/>
</dbReference>
<feature type="transmembrane region" description="Helical" evidence="6">
    <location>
        <begin position="242"/>
        <end position="260"/>
    </location>
</feature>
<evidence type="ECO:0000256" key="5">
    <source>
        <dbReference type="ARBA" id="ARBA00023136"/>
    </source>
</evidence>
<dbReference type="Pfam" id="PF01554">
    <property type="entry name" value="MatE"/>
    <property type="match status" value="2"/>
</dbReference>
<evidence type="ECO:0000256" key="6">
    <source>
        <dbReference type="RuleBase" id="RU004914"/>
    </source>
</evidence>
<evidence type="ECO:0000256" key="2">
    <source>
        <dbReference type="ARBA" id="ARBA00010199"/>
    </source>
</evidence>
<feature type="transmembrane region" description="Helical" evidence="6">
    <location>
        <begin position="421"/>
        <end position="444"/>
    </location>
</feature>
<organism evidence="8 9">
    <name type="scientific">Lithospermum erythrorhizon</name>
    <name type="common">Purple gromwell</name>
    <name type="synonym">Lithospermum officinale var. erythrorhizon</name>
    <dbReference type="NCBI Taxonomy" id="34254"/>
    <lineage>
        <taxon>Eukaryota</taxon>
        <taxon>Viridiplantae</taxon>
        <taxon>Streptophyta</taxon>
        <taxon>Embryophyta</taxon>
        <taxon>Tracheophyta</taxon>
        <taxon>Spermatophyta</taxon>
        <taxon>Magnoliopsida</taxon>
        <taxon>eudicotyledons</taxon>
        <taxon>Gunneridae</taxon>
        <taxon>Pentapetalae</taxon>
        <taxon>asterids</taxon>
        <taxon>lamiids</taxon>
        <taxon>Boraginales</taxon>
        <taxon>Boraginaceae</taxon>
        <taxon>Boraginoideae</taxon>
        <taxon>Lithospermeae</taxon>
        <taxon>Lithospermum</taxon>
    </lineage>
</organism>
<evidence type="ECO:0000313" key="8">
    <source>
        <dbReference type="EMBL" id="GAA0163001.1"/>
    </source>
</evidence>
<protein>
    <recommendedName>
        <fullName evidence="6">Protein DETOXIFICATION</fullName>
    </recommendedName>
    <alternativeName>
        <fullName evidence="6">Multidrug and toxic compound extrusion protein</fullName>
    </alternativeName>
</protein>
<dbReference type="Proteomes" id="UP001454036">
    <property type="component" value="Unassembled WGS sequence"/>
</dbReference>
<evidence type="ECO:0000256" key="1">
    <source>
        <dbReference type="ARBA" id="ARBA00004141"/>
    </source>
</evidence>
<evidence type="ECO:0000256" key="7">
    <source>
        <dbReference type="SAM" id="MobiDB-lite"/>
    </source>
</evidence>
<dbReference type="GO" id="GO:0042910">
    <property type="term" value="F:xenobiotic transmembrane transporter activity"/>
    <property type="evidence" value="ECO:0007669"/>
    <property type="project" value="InterPro"/>
</dbReference>
<feature type="transmembrane region" description="Helical" evidence="6">
    <location>
        <begin position="200"/>
        <end position="222"/>
    </location>
</feature>
<keyword evidence="9" id="KW-1185">Reference proteome</keyword>
<comment type="caution">
    <text evidence="8">The sequence shown here is derived from an EMBL/GenBank/DDBJ whole genome shotgun (WGS) entry which is preliminary data.</text>
</comment>
<dbReference type="InterPro" id="IPR044644">
    <property type="entry name" value="DinF-like"/>
</dbReference>
<feature type="transmembrane region" description="Helical" evidence="6">
    <location>
        <begin position="272"/>
        <end position="293"/>
    </location>
</feature>
<reference evidence="8 9" key="1">
    <citation type="submission" date="2024-01" db="EMBL/GenBank/DDBJ databases">
        <title>The complete chloroplast genome sequence of Lithospermum erythrorhizon: insights into the phylogenetic relationship among Boraginaceae species and the maternal lineages of purple gromwells.</title>
        <authorList>
            <person name="Okada T."/>
            <person name="Watanabe K."/>
        </authorList>
    </citation>
    <scope>NUCLEOTIDE SEQUENCE [LARGE SCALE GENOMIC DNA]</scope>
</reference>
<feature type="region of interest" description="Disordered" evidence="7">
    <location>
        <begin position="64"/>
        <end position="88"/>
    </location>
</feature>
<name>A0AAV3QIN2_LITER</name>